<dbReference type="GO" id="GO:0008649">
    <property type="term" value="F:rRNA methyltransferase activity"/>
    <property type="evidence" value="ECO:0007669"/>
    <property type="project" value="TreeGrafter"/>
</dbReference>
<dbReference type="GO" id="GO:0000494">
    <property type="term" value="P:box C/D sno(s)RNA 3'-end processing"/>
    <property type="evidence" value="ECO:0007669"/>
    <property type="project" value="TreeGrafter"/>
</dbReference>
<protein>
    <recommendedName>
        <fullName evidence="2">Swiss Army Knife RNA repair protein HAD domain-containing protein</fullName>
    </recommendedName>
</protein>
<dbReference type="EMBL" id="MU004183">
    <property type="protein sequence ID" value="KAF2500649.1"/>
    <property type="molecule type" value="Genomic_DNA"/>
</dbReference>
<dbReference type="InterPro" id="IPR018812">
    <property type="entry name" value="SAK_HAD"/>
</dbReference>
<dbReference type="GO" id="GO:0031428">
    <property type="term" value="C:box C/D methylation guide snoRNP complex"/>
    <property type="evidence" value="ECO:0007669"/>
    <property type="project" value="TreeGrafter"/>
</dbReference>
<dbReference type="GO" id="GO:1990259">
    <property type="term" value="F:histone H2AQ104 methyltransferase activity"/>
    <property type="evidence" value="ECO:0007669"/>
    <property type="project" value="TreeGrafter"/>
</dbReference>
<evidence type="ECO:0000313" key="3">
    <source>
        <dbReference type="EMBL" id="KAF2500649.1"/>
    </source>
</evidence>
<sequence>MLAASHGAPNGMSNGKSVTHTVTALKRWSCDDKDLPNVSQIKAVHVYDFDNTLFASPLPNKSLWNGPTIGQLGSPDIFVNGGWWHDASILASTGQGADKEEARAWEGWWNEQIVNLVELTLQQKDALCVLLTGRSENGFSELIKRMVRSKKLDFDMVCLKPSVGPANQRFSSTMQFKQALLSDIVYTYKDADEIRIYEDRPKHTKGFRDFFFGFNKALRSGEGPIPRKPITAEVIQVPENATSLDPVAEVAEVQKMINSHNLIVRAGNGPHGAHPLMIKRTVFYTGYMIPPAMTDKLTTLVNLPPNMPEGEVRFLANSILITPKPCPPSILNKVGGIGNKVFWRVTGISVFENRLWAARVEPVPSTQKYYSENPTPTVVLALRRGAKPADAVRIQNWQPVSDDKAFEFESVVGEKVLLRVEAEMRDESEWESYFPSKTKRLHPRDEESGAAEGQGREREWQPRERNDRREGDRRQGGASANYRGGNQNRGRGSQRGGPGYGGRGGGGGGRGGGHGRGGGGGGGGRGRGRNGASQYKSLDDVADKSFGHASYEDSPYNGY</sequence>
<dbReference type="AlphaFoldDB" id="A0A6A6R7S5"/>
<dbReference type="GO" id="GO:0032040">
    <property type="term" value="C:small-subunit processome"/>
    <property type="evidence" value="ECO:0007669"/>
    <property type="project" value="TreeGrafter"/>
</dbReference>
<proteinExistence type="predicted"/>
<feature type="compositionally biased region" description="Basic and acidic residues" evidence="1">
    <location>
        <begin position="454"/>
        <end position="475"/>
    </location>
</feature>
<dbReference type="Proteomes" id="UP000799750">
    <property type="component" value="Unassembled WGS sequence"/>
</dbReference>
<evidence type="ECO:0000256" key="1">
    <source>
        <dbReference type="SAM" id="MobiDB-lite"/>
    </source>
</evidence>
<keyword evidence="4" id="KW-1185">Reference proteome</keyword>
<feature type="region of interest" description="Disordered" evidence="1">
    <location>
        <begin position="428"/>
        <end position="559"/>
    </location>
</feature>
<gene>
    <name evidence="3" type="ORF">BU16DRAFT_557106</name>
</gene>
<dbReference type="Pfam" id="PF10307">
    <property type="entry name" value="HAD_SAK_1"/>
    <property type="match status" value="1"/>
</dbReference>
<organism evidence="3 4">
    <name type="scientific">Lophium mytilinum</name>
    <dbReference type="NCBI Taxonomy" id="390894"/>
    <lineage>
        <taxon>Eukaryota</taxon>
        <taxon>Fungi</taxon>
        <taxon>Dikarya</taxon>
        <taxon>Ascomycota</taxon>
        <taxon>Pezizomycotina</taxon>
        <taxon>Dothideomycetes</taxon>
        <taxon>Pleosporomycetidae</taxon>
        <taxon>Mytilinidiales</taxon>
        <taxon>Mytilinidiaceae</taxon>
        <taxon>Lophium</taxon>
    </lineage>
</organism>
<feature type="compositionally biased region" description="Basic and acidic residues" evidence="1">
    <location>
        <begin position="537"/>
        <end position="546"/>
    </location>
</feature>
<accession>A0A6A6R7S5</accession>
<dbReference type="GO" id="GO:0003723">
    <property type="term" value="F:RNA binding"/>
    <property type="evidence" value="ECO:0007669"/>
    <property type="project" value="TreeGrafter"/>
</dbReference>
<evidence type="ECO:0000313" key="4">
    <source>
        <dbReference type="Proteomes" id="UP000799750"/>
    </source>
</evidence>
<dbReference type="OrthoDB" id="5596992at2759"/>
<feature type="domain" description="Swiss Army Knife RNA repair protein HAD" evidence="2">
    <location>
        <begin position="56"/>
        <end position="261"/>
    </location>
</feature>
<dbReference type="PANTHER" id="PTHR10335">
    <property type="entry name" value="RRNA 2-O-METHYLTRANSFERASE FIBRILLARIN"/>
    <property type="match status" value="1"/>
</dbReference>
<feature type="compositionally biased region" description="Gly residues" evidence="1">
    <location>
        <begin position="493"/>
        <end position="525"/>
    </location>
</feature>
<reference evidence="3" key="1">
    <citation type="journal article" date="2020" name="Stud. Mycol.">
        <title>101 Dothideomycetes genomes: a test case for predicting lifestyles and emergence of pathogens.</title>
        <authorList>
            <person name="Haridas S."/>
            <person name="Albert R."/>
            <person name="Binder M."/>
            <person name="Bloem J."/>
            <person name="Labutti K."/>
            <person name="Salamov A."/>
            <person name="Andreopoulos B."/>
            <person name="Baker S."/>
            <person name="Barry K."/>
            <person name="Bills G."/>
            <person name="Bluhm B."/>
            <person name="Cannon C."/>
            <person name="Castanera R."/>
            <person name="Culley D."/>
            <person name="Daum C."/>
            <person name="Ezra D."/>
            <person name="Gonzalez J."/>
            <person name="Henrissat B."/>
            <person name="Kuo A."/>
            <person name="Liang C."/>
            <person name="Lipzen A."/>
            <person name="Lutzoni F."/>
            <person name="Magnuson J."/>
            <person name="Mondo S."/>
            <person name="Nolan M."/>
            <person name="Ohm R."/>
            <person name="Pangilinan J."/>
            <person name="Park H.-J."/>
            <person name="Ramirez L."/>
            <person name="Alfaro M."/>
            <person name="Sun H."/>
            <person name="Tritt A."/>
            <person name="Yoshinaga Y."/>
            <person name="Zwiers L.-H."/>
            <person name="Turgeon B."/>
            <person name="Goodwin S."/>
            <person name="Spatafora J."/>
            <person name="Crous P."/>
            <person name="Grigoriev I."/>
        </authorList>
    </citation>
    <scope>NUCLEOTIDE SEQUENCE</scope>
    <source>
        <strain evidence="3">CBS 269.34</strain>
    </source>
</reference>
<evidence type="ECO:0000259" key="2">
    <source>
        <dbReference type="Pfam" id="PF10307"/>
    </source>
</evidence>
<dbReference type="PANTHER" id="PTHR10335:SF23">
    <property type="entry name" value="OB FOLD-CONTAINING PROTEIN, NUCLEIC ACID BINDING"/>
    <property type="match status" value="1"/>
</dbReference>
<name>A0A6A6R7S5_9PEZI</name>